<gene>
    <name evidence="7" type="ORF">ACFOY7_02265</name>
</gene>
<keyword evidence="3" id="KW-0479">Metal-binding</keyword>
<proteinExistence type="inferred from homology"/>
<dbReference type="Gene3D" id="3.40.50.1980">
    <property type="entry name" value="Nitrogenase molybdenum iron protein domain"/>
    <property type="match status" value="2"/>
</dbReference>
<organism evidence="7 8">
    <name type="scientific">Gracilibacillus xinjiangensis</name>
    <dbReference type="NCBI Taxonomy" id="1193282"/>
    <lineage>
        <taxon>Bacteria</taxon>
        <taxon>Bacillati</taxon>
        <taxon>Bacillota</taxon>
        <taxon>Bacilli</taxon>
        <taxon>Bacillales</taxon>
        <taxon>Bacillaceae</taxon>
        <taxon>Gracilibacillus</taxon>
    </lineage>
</organism>
<evidence type="ECO:0000313" key="8">
    <source>
        <dbReference type="Proteomes" id="UP001595882"/>
    </source>
</evidence>
<dbReference type="PANTHER" id="PTHR42953:SF1">
    <property type="entry name" value="METAL-BINDING PROTEIN HI_0362-RELATED"/>
    <property type="match status" value="1"/>
</dbReference>
<comment type="subcellular location">
    <subcellularLocation>
        <location evidence="1">Cell envelope</location>
    </subcellularLocation>
</comment>
<dbReference type="Proteomes" id="UP001595882">
    <property type="component" value="Unassembled WGS sequence"/>
</dbReference>
<keyword evidence="2 5" id="KW-0813">Transport</keyword>
<feature type="chain" id="PRO_5047106816" evidence="6">
    <location>
        <begin position="24"/>
        <end position="314"/>
    </location>
</feature>
<dbReference type="PRINTS" id="PR00690">
    <property type="entry name" value="ADHESNFAMILY"/>
</dbReference>
<feature type="signal peptide" evidence="6">
    <location>
        <begin position="1"/>
        <end position="23"/>
    </location>
</feature>
<dbReference type="InterPro" id="IPR006127">
    <property type="entry name" value="ZnuA-like"/>
</dbReference>
<accession>A0ABV8WR81</accession>
<evidence type="ECO:0000256" key="4">
    <source>
        <dbReference type="ARBA" id="ARBA00022729"/>
    </source>
</evidence>
<dbReference type="Pfam" id="PF01297">
    <property type="entry name" value="ZnuA"/>
    <property type="match status" value="1"/>
</dbReference>
<dbReference type="RefSeq" id="WP_390248979.1">
    <property type="nucleotide sequence ID" value="NZ_JBHSDT010000002.1"/>
</dbReference>
<evidence type="ECO:0000256" key="5">
    <source>
        <dbReference type="RuleBase" id="RU003512"/>
    </source>
</evidence>
<dbReference type="InterPro" id="IPR050492">
    <property type="entry name" value="Bact_metal-bind_prot9"/>
</dbReference>
<evidence type="ECO:0000313" key="7">
    <source>
        <dbReference type="EMBL" id="MFC4401920.1"/>
    </source>
</evidence>
<dbReference type="EMBL" id="JBHSDT010000002">
    <property type="protein sequence ID" value="MFC4401920.1"/>
    <property type="molecule type" value="Genomic_DNA"/>
</dbReference>
<evidence type="ECO:0000256" key="2">
    <source>
        <dbReference type="ARBA" id="ARBA00022448"/>
    </source>
</evidence>
<dbReference type="PROSITE" id="PS51257">
    <property type="entry name" value="PROKAR_LIPOPROTEIN"/>
    <property type="match status" value="1"/>
</dbReference>
<evidence type="ECO:0000256" key="1">
    <source>
        <dbReference type="ARBA" id="ARBA00004196"/>
    </source>
</evidence>
<sequence>MQKWILLSLLSVFLLTACSDSDAVSNTNGDTSNETDSPVLVVTTIAQIADVVENVGGDHVEVESLMGPGIDPHLYNAVQGDIEKLDNAEIIFYNGLHLEGQMYQVFEQMEKEKPAIAVAESIEESKLLSDPENPNIFDPHVWFDVTLWQDVVTTVRDELIELDSENKKSYEKNAEVYLNELQATEEYILDSIEQIPEESRVLVTAHDAFHYFGEKYGFEVVGLQGLSTESDYSTSDINNIVQLLMDRNIKGVFVESSISDRSIQAVIEGAKEKGQMVEIGGELFSDAMGEEGTEEGTYIGMLRHNINTIVETLK</sequence>
<comment type="similarity">
    <text evidence="5">Belongs to the bacterial solute-binding protein 9 family.</text>
</comment>
<dbReference type="PRINTS" id="PR00691">
    <property type="entry name" value="ADHESINB"/>
</dbReference>
<name>A0ABV8WR81_9BACI</name>
<protein>
    <submittedName>
        <fullName evidence="7">Metal ABC transporter solute-binding protein, Zn/Mn family</fullName>
    </submittedName>
</protein>
<dbReference type="InterPro" id="IPR006129">
    <property type="entry name" value="AdhesinB"/>
</dbReference>
<keyword evidence="4 6" id="KW-0732">Signal</keyword>
<dbReference type="SUPFAM" id="SSF53807">
    <property type="entry name" value="Helical backbone' metal receptor"/>
    <property type="match status" value="1"/>
</dbReference>
<dbReference type="PANTHER" id="PTHR42953">
    <property type="entry name" value="HIGH-AFFINITY ZINC UPTAKE SYSTEM PROTEIN ZNUA-RELATED"/>
    <property type="match status" value="1"/>
</dbReference>
<evidence type="ECO:0000256" key="3">
    <source>
        <dbReference type="ARBA" id="ARBA00022723"/>
    </source>
</evidence>
<dbReference type="InterPro" id="IPR006128">
    <property type="entry name" value="Lipoprotein_PsaA-like"/>
</dbReference>
<keyword evidence="8" id="KW-1185">Reference proteome</keyword>
<comment type="caution">
    <text evidence="7">The sequence shown here is derived from an EMBL/GenBank/DDBJ whole genome shotgun (WGS) entry which is preliminary data.</text>
</comment>
<reference evidence="8" key="1">
    <citation type="journal article" date="2019" name="Int. J. Syst. Evol. Microbiol.">
        <title>The Global Catalogue of Microorganisms (GCM) 10K type strain sequencing project: providing services to taxonomists for standard genome sequencing and annotation.</title>
        <authorList>
            <consortium name="The Broad Institute Genomics Platform"/>
            <consortium name="The Broad Institute Genome Sequencing Center for Infectious Disease"/>
            <person name="Wu L."/>
            <person name="Ma J."/>
        </authorList>
    </citation>
    <scope>NUCLEOTIDE SEQUENCE [LARGE SCALE GENOMIC DNA]</scope>
    <source>
        <strain evidence="8">CCUG 37865</strain>
    </source>
</reference>
<evidence type="ECO:0000256" key="6">
    <source>
        <dbReference type="SAM" id="SignalP"/>
    </source>
</evidence>